<dbReference type="GO" id="GO:0006303">
    <property type="term" value="P:double-strand break repair via nonhomologous end joining"/>
    <property type="evidence" value="ECO:0007669"/>
    <property type="project" value="InterPro"/>
</dbReference>
<evidence type="ECO:0000259" key="1">
    <source>
        <dbReference type="Pfam" id="PF08163"/>
    </source>
</evidence>
<evidence type="ECO:0000313" key="4">
    <source>
        <dbReference type="Proteomes" id="UP001162029"/>
    </source>
</evidence>
<accession>A0AAV0UBC9</accession>
<name>A0AAV0UBC9_9STRA</name>
<dbReference type="AlphaFoldDB" id="A0AAV0UBC9"/>
<feature type="domain" description="DNA-dependent protein kinase catalytic subunit CC5" evidence="2">
    <location>
        <begin position="115"/>
        <end position="361"/>
    </location>
</feature>
<dbReference type="SUPFAM" id="SSF48371">
    <property type="entry name" value="ARM repeat"/>
    <property type="match status" value="1"/>
</dbReference>
<dbReference type="InterPro" id="IPR045581">
    <property type="entry name" value="DNAPKcs_CC5"/>
</dbReference>
<dbReference type="Pfam" id="PF19704">
    <property type="entry name" value="DNAPKcs_CC5"/>
    <property type="match status" value="1"/>
</dbReference>
<proteinExistence type="predicted"/>
<gene>
    <name evidence="3" type="ORF">PDE001_LOCUS5203</name>
</gene>
<dbReference type="InterPro" id="IPR016024">
    <property type="entry name" value="ARM-type_fold"/>
</dbReference>
<evidence type="ECO:0000313" key="3">
    <source>
        <dbReference type="EMBL" id="CAI5732760.1"/>
    </source>
</evidence>
<feature type="domain" description="DNA-dependent protein kinase catalytic subunit CC3" evidence="1">
    <location>
        <begin position="4"/>
        <end position="104"/>
    </location>
</feature>
<keyword evidence="4" id="KW-1185">Reference proteome</keyword>
<protein>
    <submittedName>
        <fullName evidence="3">Uncharacterized protein</fullName>
    </submittedName>
</protein>
<evidence type="ECO:0000259" key="2">
    <source>
        <dbReference type="Pfam" id="PF19704"/>
    </source>
</evidence>
<dbReference type="EMBL" id="CANTFM010000982">
    <property type="protein sequence ID" value="CAI5732760.1"/>
    <property type="molecule type" value="Genomic_DNA"/>
</dbReference>
<dbReference type="GO" id="GO:0005634">
    <property type="term" value="C:nucleus"/>
    <property type="evidence" value="ECO:0007669"/>
    <property type="project" value="InterPro"/>
</dbReference>
<reference evidence="3" key="1">
    <citation type="submission" date="2022-12" db="EMBL/GenBank/DDBJ databases">
        <authorList>
            <person name="Webb A."/>
        </authorList>
    </citation>
    <scope>NUCLEOTIDE SEQUENCE</scope>
    <source>
        <strain evidence="3">Pd1</strain>
    </source>
</reference>
<dbReference type="Pfam" id="PF08163">
    <property type="entry name" value="DNAPKcs_CC3"/>
    <property type="match status" value="1"/>
</dbReference>
<dbReference type="Proteomes" id="UP001162029">
    <property type="component" value="Unassembled WGS sequence"/>
</dbReference>
<organism evidence="3 4">
    <name type="scientific">Peronospora destructor</name>
    <dbReference type="NCBI Taxonomy" id="86335"/>
    <lineage>
        <taxon>Eukaryota</taxon>
        <taxon>Sar</taxon>
        <taxon>Stramenopiles</taxon>
        <taxon>Oomycota</taxon>
        <taxon>Peronosporomycetes</taxon>
        <taxon>Peronosporales</taxon>
        <taxon>Peronosporaceae</taxon>
        <taxon>Peronospora</taxon>
    </lineage>
</organism>
<dbReference type="InterPro" id="IPR012582">
    <property type="entry name" value="DNAPKcs_CC3"/>
</dbReference>
<sequence length="388" mass="43376">MISLLRVLMQMKTDFGSGWEEKAMPGWMKKLFGVIVDRSVGVNVRLFLAKVVLNVPEVFVMYRSSWLGAVIEALLDVNASQRVPELNYILRDCCNLVLNTWNDVVPSALKDTPCRLANELIKLCPVRNDMIRDSNVLFVTELIAFWKDSARVDVSLLINYINADDEDTKIKSAKQFTALQSVSAMLNAGLANDLRWKDDEERTIEDGIILVMRSKAASLYTLAAEAGGLSYSIDHSLGKDFMRKLKNLIVSSYDAEDFGRFLALLRNASMHQPKIIDPIMLQRLSFVLPKAIPVDAWALLAADSLSSAAANDFVAKETFAHVQSTLGRLIAHRHPVVQHSILKAISCLLDYLTLPELERLILDGDEGLTLAKAPDLLGRTFQGWMPWL</sequence>
<comment type="caution">
    <text evidence="3">The sequence shown here is derived from an EMBL/GenBank/DDBJ whole genome shotgun (WGS) entry which is preliminary data.</text>
</comment>